<proteinExistence type="predicted"/>
<dbReference type="EMBL" id="JACGCM010000671">
    <property type="protein sequence ID" value="KAF6169054.1"/>
    <property type="molecule type" value="Genomic_DNA"/>
</dbReference>
<feature type="non-terminal residue" evidence="3">
    <location>
        <position position="84"/>
    </location>
</feature>
<keyword evidence="2" id="KW-0472">Membrane</keyword>
<gene>
    <name evidence="3" type="ORF">GIB67_038551</name>
</gene>
<reference evidence="3 4" key="1">
    <citation type="journal article" date="2020" name="IScience">
        <title>Genome Sequencing of the Endangered Kingdonia uniflora (Circaeasteraceae, Ranunculales) Reveals Potential Mechanisms of Evolutionary Specialization.</title>
        <authorList>
            <person name="Sun Y."/>
            <person name="Deng T."/>
            <person name="Zhang A."/>
            <person name="Moore M.J."/>
            <person name="Landis J.B."/>
            <person name="Lin N."/>
            <person name="Zhang H."/>
            <person name="Zhang X."/>
            <person name="Huang J."/>
            <person name="Zhang X."/>
            <person name="Sun H."/>
            <person name="Wang H."/>
        </authorList>
    </citation>
    <scope>NUCLEOTIDE SEQUENCE [LARGE SCALE GENOMIC DNA]</scope>
    <source>
        <strain evidence="3">TB1705</strain>
        <tissue evidence="3">Leaf</tissue>
    </source>
</reference>
<feature type="region of interest" description="Disordered" evidence="1">
    <location>
        <begin position="1"/>
        <end position="45"/>
    </location>
</feature>
<accession>A0A7J7NPZ5</accession>
<dbReference type="AlphaFoldDB" id="A0A7J7NPZ5"/>
<name>A0A7J7NPZ5_9MAGN</name>
<feature type="transmembrane region" description="Helical" evidence="2">
    <location>
        <begin position="57"/>
        <end position="78"/>
    </location>
</feature>
<keyword evidence="2" id="KW-1133">Transmembrane helix</keyword>
<keyword evidence="2" id="KW-0812">Transmembrane</keyword>
<feature type="compositionally biased region" description="Polar residues" evidence="1">
    <location>
        <begin position="17"/>
        <end position="31"/>
    </location>
</feature>
<dbReference type="Proteomes" id="UP000541444">
    <property type="component" value="Unassembled WGS sequence"/>
</dbReference>
<feature type="compositionally biased region" description="Basic residues" evidence="1">
    <location>
        <begin position="1"/>
        <end position="11"/>
    </location>
</feature>
<evidence type="ECO:0000313" key="3">
    <source>
        <dbReference type="EMBL" id="KAF6169054.1"/>
    </source>
</evidence>
<keyword evidence="4" id="KW-1185">Reference proteome</keyword>
<evidence type="ECO:0000313" key="4">
    <source>
        <dbReference type="Proteomes" id="UP000541444"/>
    </source>
</evidence>
<evidence type="ECO:0000256" key="2">
    <source>
        <dbReference type="SAM" id="Phobius"/>
    </source>
</evidence>
<sequence length="84" mass="10057">QQVSRRYKRPHKDSSNTDDQNVRHQCNQRSYYKTYKKRPRDQDPGWLLSSTERLEKISSLFLLVIASIYINTILSEILRRGRGF</sequence>
<protein>
    <submittedName>
        <fullName evidence="3">Uncharacterized protein</fullName>
    </submittedName>
</protein>
<comment type="caution">
    <text evidence="3">The sequence shown here is derived from an EMBL/GenBank/DDBJ whole genome shotgun (WGS) entry which is preliminary data.</text>
</comment>
<organism evidence="3 4">
    <name type="scientific">Kingdonia uniflora</name>
    <dbReference type="NCBI Taxonomy" id="39325"/>
    <lineage>
        <taxon>Eukaryota</taxon>
        <taxon>Viridiplantae</taxon>
        <taxon>Streptophyta</taxon>
        <taxon>Embryophyta</taxon>
        <taxon>Tracheophyta</taxon>
        <taxon>Spermatophyta</taxon>
        <taxon>Magnoliopsida</taxon>
        <taxon>Ranunculales</taxon>
        <taxon>Circaeasteraceae</taxon>
        <taxon>Kingdonia</taxon>
    </lineage>
</organism>
<evidence type="ECO:0000256" key="1">
    <source>
        <dbReference type="SAM" id="MobiDB-lite"/>
    </source>
</evidence>